<evidence type="ECO:0000256" key="3">
    <source>
        <dbReference type="SAM" id="Phobius"/>
    </source>
</evidence>
<dbReference type="InterPro" id="IPR051263">
    <property type="entry name" value="C-type_cytochrome_biogenesis"/>
</dbReference>
<dbReference type="Proteomes" id="UP001157439">
    <property type="component" value="Unassembled WGS sequence"/>
</dbReference>
<dbReference type="InterPro" id="IPR019734">
    <property type="entry name" value="TPR_rpt"/>
</dbReference>
<evidence type="ECO:0000313" key="5">
    <source>
        <dbReference type="Proteomes" id="UP001157439"/>
    </source>
</evidence>
<gene>
    <name evidence="4" type="primary">sirG</name>
    <name evidence="4" type="ORF">GCM10007894_02090</name>
</gene>
<accession>A0AA37WVL4</accession>
<keyword evidence="2" id="KW-0802">TPR repeat</keyword>
<dbReference type="InterPro" id="IPR011990">
    <property type="entry name" value="TPR-like_helical_dom_sf"/>
</dbReference>
<reference evidence="4 5" key="1">
    <citation type="journal article" date="2014" name="Int. J. Syst. Evol. Microbiol.">
        <title>Complete genome sequence of Corynebacterium casei LMG S-19264T (=DSM 44701T), isolated from a smear-ripened cheese.</title>
        <authorList>
            <consortium name="US DOE Joint Genome Institute (JGI-PGF)"/>
            <person name="Walter F."/>
            <person name="Albersmeier A."/>
            <person name="Kalinowski J."/>
            <person name="Ruckert C."/>
        </authorList>
    </citation>
    <scope>NUCLEOTIDE SEQUENCE [LARGE SCALE GENOMIC DNA]</scope>
    <source>
        <strain evidence="4 5">NBRC 112785</strain>
    </source>
</reference>
<dbReference type="GO" id="GO:0017004">
    <property type="term" value="P:cytochrome complex assembly"/>
    <property type="evidence" value="ECO:0007669"/>
    <property type="project" value="UniProtKB-KW"/>
</dbReference>
<feature type="repeat" description="TPR" evidence="2">
    <location>
        <begin position="115"/>
        <end position="148"/>
    </location>
</feature>
<keyword evidence="1" id="KW-0201">Cytochrome c-type biogenesis</keyword>
<dbReference type="EMBL" id="BSPO01000001">
    <property type="protein sequence ID" value="GLS82232.1"/>
    <property type="molecule type" value="Genomic_DNA"/>
</dbReference>
<proteinExistence type="predicted"/>
<feature type="transmembrane region" description="Helical" evidence="3">
    <location>
        <begin position="57"/>
        <end position="76"/>
    </location>
</feature>
<evidence type="ECO:0000313" key="4">
    <source>
        <dbReference type="EMBL" id="GLS82232.1"/>
    </source>
</evidence>
<dbReference type="PROSITE" id="PS50005">
    <property type="entry name" value="TPR"/>
    <property type="match status" value="1"/>
</dbReference>
<keyword evidence="5" id="KW-1185">Reference proteome</keyword>
<name>A0AA37WVL4_9GAMM</name>
<organism evidence="4 5">
    <name type="scientific">Paraferrimonas haliotis</name>
    <dbReference type="NCBI Taxonomy" id="2013866"/>
    <lineage>
        <taxon>Bacteria</taxon>
        <taxon>Pseudomonadati</taxon>
        <taxon>Pseudomonadota</taxon>
        <taxon>Gammaproteobacteria</taxon>
        <taxon>Alteromonadales</taxon>
        <taxon>Ferrimonadaceae</taxon>
        <taxon>Paraferrimonas</taxon>
    </lineage>
</organism>
<dbReference type="AlphaFoldDB" id="A0AA37WVL4"/>
<dbReference type="GO" id="GO:0005886">
    <property type="term" value="C:plasma membrane"/>
    <property type="evidence" value="ECO:0007669"/>
    <property type="project" value="TreeGrafter"/>
</dbReference>
<dbReference type="PANTHER" id="PTHR47870:SF1">
    <property type="entry name" value="CYTOCHROME C-TYPE BIOGENESIS PROTEIN CCMH"/>
    <property type="match status" value="1"/>
</dbReference>
<keyword evidence="3" id="KW-0812">Transmembrane</keyword>
<comment type="caution">
    <text evidence="4">The sequence shown here is derived from an EMBL/GenBank/DDBJ whole genome shotgun (WGS) entry which is preliminary data.</text>
</comment>
<keyword evidence="3" id="KW-0472">Membrane</keyword>
<dbReference type="Pfam" id="PF14559">
    <property type="entry name" value="TPR_19"/>
    <property type="match status" value="1"/>
</dbReference>
<evidence type="ECO:0000256" key="2">
    <source>
        <dbReference type="PROSITE-ProRule" id="PRU00339"/>
    </source>
</evidence>
<dbReference type="SUPFAM" id="SSF48452">
    <property type="entry name" value="TPR-like"/>
    <property type="match status" value="1"/>
</dbReference>
<dbReference type="PANTHER" id="PTHR47870">
    <property type="entry name" value="CYTOCHROME C-TYPE BIOGENESIS PROTEIN CCMH"/>
    <property type="match status" value="1"/>
</dbReference>
<protein>
    <submittedName>
        <fullName evidence="4">Nitrite reductase</fullName>
    </submittedName>
</protein>
<dbReference type="RefSeq" id="WP_095497786.1">
    <property type="nucleotide sequence ID" value="NZ_BSPO01000001.1"/>
</dbReference>
<evidence type="ECO:0000256" key="1">
    <source>
        <dbReference type="ARBA" id="ARBA00022748"/>
    </source>
</evidence>
<keyword evidence="3" id="KW-1133">Transmembrane helix</keyword>
<sequence length="238" mass="26576">MNQLIVAMFAVSSVFAMMLWRHHRYLQTTARQTNNNGEVSGDQLLGTDSMVSNRPGAHSLVLINLTLITIAGLVYSQLGHFSNWNKGFENEHIDYLIVAQINKDRRLASEQPTNPQVLKDLAHSYVQGGLYREAVETFDQLLAITGSNAEILGLKATSMYYRDGRSLGPETMAVIEEALDLYPAELNTRLLLGTDAFIHSNFDEAIAHWQVLLTNDNQNFNRNAINNAITRAKIAKEG</sequence>
<dbReference type="Gene3D" id="1.25.40.10">
    <property type="entry name" value="Tetratricopeptide repeat domain"/>
    <property type="match status" value="1"/>
</dbReference>